<accession>A0A7I7YB37</accession>
<organism evidence="1 2">
    <name type="scientific">Mycobacterium conspicuum</name>
    <dbReference type="NCBI Taxonomy" id="44010"/>
    <lineage>
        <taxon>Bacteria</taxon>
        <taxon>Bacillati</taxon>
        <taxon>Actinomycetota</taxon>
        <taxon>Actinomycetes</taxon>
        <taxon>Mycobacteriales</taxon>
        <taxon>Mycobacteriaceae</taxon>
        <taxon>Mycobacterium</taxon>
    </lineage>
</organism>
<gene>
    <name evidence="1" type="ORF">MCNS_13160</name>
</gene>
<name>A0A7I7YB37_9MYCO</name>
<evidence type="ECO:0000313" key="1">
    <source>
        <dbReference type="EMBL" id="BBZ38253.1"/>
    </source>
</evidence>
<keyword evidence="2" id="KW-1185">Reference proteome</keyword>
<protein>
    <submittedName>
        <fullName evidence="1">Uncharacterized protein</fullName>
    </submittedName>
</protein>
<dbReference type="AlphaFoldDB" id="A0A7I7YB37"/>
<sequence>MALGYLAGEIDNDLQATIAAIAITRINLDSGQCGPSVELGAKKLRTRVRRVLAMS</sequence>
<evidence type="ECO:0000313" key="2">
    <source>
        <dbReference type="Proteomes" id="UP000467385"/>
    </source>
</evidence>
<dbReference type="RefSeq" id="WP_155726932.1">
    <property type="nucleotide sequence ID" value="NZ_AP022613.1"/>
</dbReference>
<reference evidence="1 2" key="1">
    <citation type="journal article" date="2019" name="Emerg. Microbes Infect.">
        <title>Comprehensive subspecies identification of 175 nontuberculous mycobacteria species based on 7547 genomic profiles.</title>
        <authorList>
            <person name="Matsumoto Y."/>
            <person name="Kinjo T."/>
            <person name="Motooka D."/>
            <person name="Nabeya D."/>
            <person name="Jung N."/>
            <person name="Uechi K."/>
            <person name="Horii T."/>
            <person name="Iida T."/>
            <person name="Fujita J."/>
            <person name="Nakamura S."/>
        </authorList>
    </citation>
    <scope>NUCLEOTIDE SEQUENCE [LARGE SCALE GENOMIC DNA]</scope>
    <source>
        <strain evidence="1 2">JCM 14738</strain>
    </source>
</reference>
<proteinExistence type="predicted"/>
<dbReference type="EMBL" id="AP022613">
    <property type="protein sequence ID" value="BBZ38253.1"/>
    <property type="molecule type" value="Genomic_DNA"/>
</dbReference>
<dbReference type="Proteomes" id="UP000467385">
    <property type="component" value="Chromosome"/>
</dbReference>